<keyword evidence="1" id="KW-1133">Transmembrane helix</keyword>
<comment type="caution">
    <text evidence="2">The sequence shown here is derived from an EMBL/GenBank/DDBJ whole genome shotgun (WGS) entry which is preliminary data.</text>
</comment>
<keyword evidence="1" id="KW-0472">Membrane</keyword>
<evidence type="ECO:0000313" key="3">
    <source>
        <dbReference type="Proteomes" id="UP000708208"/>
    </source>
</evidence>
<keyword evidence="3" id="KW-1185">Reference proteome</keyword>
<feature type="transmembrane region" description="Helical" evidence="1">
    <location>
        <begin position="77"/>
        <end position="97"/>
    </location>
</feature>
<dbReference type="EMBL" id="CAJVCH010105919">
    <property type="protein sequence ID" value="CAG7724128.1"/>
    <property type="molecule type" value="Genomic_DNA"/>
</dbReference>
<reference evidence="2" key="1">
    <citation type="submission" date="2021-06" db="EMBL/GenBank/DDBJ databases">
        <authorList>
            <person name="Hodson N. C."/>
            <person name="Mongue J. A."/>
            <person name="Jaron S. K."/>
        </authorList>
    </citation>
    <scope>NUCLEOTIDE SEQUENCE</scope>
</reference>
<accession>A0A8J2NYS3</accession>
<name>A0A8J2NYS3_9HEXA</name>
<proteinExistence type="predicted"/>
<keyword evidence="1" id="KW-0812">Transmembrane</keyword>
<evidence type="ECO:0000313" key="2">
    <source>
        <dbReference type="EMBL" id="CAG7724128.1"/>
    </source>
</evidence>
<gene>
    <name evidence="2" type="ORF">AFUS01_LOCUS13165</name>
</gene>
<protein>
    <submittedName>
        <fullName evidence="2">Uncharacterized protein</fullName>
    </submittedName>
</protein>
<dbReference type="Proteomes" id="UP000708208">
    <property type="component" value="Unassembled WGS sequence"/>
</dbReference>
<evidence type="ECO:0000256" key="1">
    <source>
        <dbReference type="SAM" id="Phobius"/>
    </source>
</evidence>
<organism evidence="2 3">
    <name type="scientific">Allacma fusca</name>
    <dbReference type="NCBI Taxonomy" id="39272"/>
    <lineage>
        <taxon>Eukaryota</taxon>
        <taxon>Metazoa</taxon>
        <taxon>Ecdysozoa</taxon>
        <taxon>Arthropoda</taxon>
        <taxon>Hexapoda</taxon>
        <taxon>Collembola</taxon>
        <taxon>Symphypleona</taxon>
        <taxon>Sminthuridae</taxon>
        <taxon>Allacma</taxon>
    </lineage>
</organism>
<sequence>MLSNKILYWRPELSMKNSEVSISKVKGVKDEETSGQVENDGSGGLDNILLVLNLFGNCPLTTERLPVKRFAFKWRSYLTLFCGISALFEILVSICYLSDSAFEIQIIPYR</sequence>
<dbReference type="AlphaFoldDB" id="A0A8J2NYS3"/>